<accession>A0ABU1ZYG3</accession>
<organism evidence="9 10">
    <name type="scientific">Corynebacterium guangdongense</name>
    <dbReference type="NCBI Taxonomy" id="1783348"/>
    <lineage>
        <taxon>Bacteria</taxon>
        <taxon>Bacillati</taxon>
        <taxon>Actinomycetota</taxon>
        <taxon>Actinomycetes</taxon>
        <taxon>Mycobacteriales</taxon>
        <taxon>Corynebacteriaceae</taxon>
        <taxon>Corynebacterium</taxon>
    </lineage>
</organism>
<dbReference type="Gene3D" id="3.90.1280.20">
    <property type="match status" value="1"/>
</dbReference>
<reference evidence="9" key="1">
    <citation type="submission" date="2023-07" db="EMBL/GenBank/DDBJ databases">
        <title>Sequencing the genomes of 1000 actinobacteria strains.</title>
        <authorList>
            <person name="Klenk H.-P."/>
        </authorList>
    </citation>
    <scope>NUCLEOTIDE SEQUENCE</scope>
    <source>
        <strain evidence="9">DSM 107476</strain>
    </source>
</reference>
<evidence type="ECO:0000256" key="6">
    <source>
        <dbReference type="SAM" id="Phobius"/>
    </source>
</evidence>
<feature type="transmembrane region" description="Helical" evidence="6">
    <location>
        <begin position="52"/>
        <end position="78"/>
    </location>
</feature>
<evidence type="ECO:0000256" key="4">
    <source>
        <dbReference type="PROSITE-ProRule" id="PRU01193"/>
    </source>
</evidence>
<dbReference type="InterPro" id="IPR046342">
    <property type="entry name" value="CBS_dom_sf"/>
</dbReference>
<keyword evidence="10" id="KW-1185">Reference proteome</keyword>
<dbReference type="PANTHER" id="PTHR43099:SF5">
    <property type="entry name" value="HLYC_CORC FAMILY TRANSPORTER"/>
    <property type="match status" value="1"/>
</dbReference>
<comment type="subcellular location">
    <subcellularLocation>
        <location evidence="1">Cell membrane</location>
        <topology evidence="1">Multi-pass membrane protein</topology>
    </subcellularLocation>
</comment>
<keyword evidence="4 6" id="KW-0812">Transmembrane</keyword>
<proteinExistence type="predicted"/>
<dbReference type="EMBL" id="JAVDXZ010000001">
    <property type="protein sequence ID" value="MDR7329979.1"/>
    <property type="molecule type" value="Genomic_DNA"/>
</dbReference>
<feature type="transmembrane region" description="Helical" evidence="6">
    <location>
        <begin position="6"/>
        <end position="31"/>
    </location>
</feature>
<feature type="transmembrane region" description="Helical" evidence="6">
    <location>
        <begin position="98"/>
        <end position="119"/>
    </location>
</feature>
<feature type="domain" description="CBS" evidence="7">
    <location>
        <begin position="283"/>
        <end position="339"/>
    </location>
</feature>
<dbReference type="SUPFAM" id="SSF54631">
    <property type="entry name" value="CBS-domain pair"/>
    <property type="match status" value="1"/>
</dbReference>
<evidence type="ECO:0000259" key="7">
    <source>
        <dbReference type="PROSITE" id="PS51371"/>
    </source>
</evidence>
<dbReference type="Gene3D" id="3.10.580.10">
    <property type="entry name" value="CBS-domain"/>
    <property type="match status" value="1"/>
</dbReference>
<keyword evidence="4 6" id="KW-1133">Transmembrane helix</keyword>
<evidence type="ECO:0000313" key="9">
    <source>
        <dbReference type="EMBL" id="MDR7329979.1"/>
    </source>
</evidence>
<keyword evidence="5" id="KW-0175">Coiled coil</keyword>
<feature type="domain" description="CNNM transmembrane" evidence="8">
    <location>
        <begin position="1"/>
        <end position="203"/>
    </location>
</feature>
<dbReference type="PROSITE" id="PS51846">
    <property type="entry name" value="CNNM"/>
    <property type="match status" value="1"/>
</dbReference>
<dbReference type="PROSITE" id="PS51371">
    <property type="entry name" value="CBS"/>
    <property type="match status" value="1"/>
</dbReference>
<dbReference type="Proteomes" id="UP001180840">
    <property type="component" value="Unassembled WGS sequence"/>
</dbReference>
<feature type="coiled-coil region" evidence="5">
    <location>
        <begin position="289"/>
        <end position="316"/>
    </location>
</feature>
<dbReference type="Pfam" id="PF00571">
    <property type="entry name" value="CBS"/>
    <property type="match status" value="1"/>
</dbReference>
<dbReference type="InterPro" id="IPR002550">
    <property type="entry name" value="CNNM"/>
</dbReference>
<sequence>MVTWYIALPATVLIIAASAFFVVIEFSLLSARRHRLEEQAETSRSARAGLRGLNELTIMLAGAQLGITAATFALGAITEPWVHHLLLDLFGAVEFVGALANVLAFALALFVVTFLHLVIGEMAPKSWAIAHPEPALRIVAVPARWFVTVFRPLLLGINSTANRLVRAAGEEPVDRAAAKGYDAETLHHLVGHSADTGTLDRGSAREIQGVIRLKLTPVGEAVAEYGSPVEVLPSGATVADVQRRARDLGSLRVLLDDPDSGLPVVVHVRDTVTLAPQIPARGVATTPLMLEAGTEVQELLDAMREHNEQLALVVDEPGELMGVLTWDDIMNRLWPEIQRVTGAEESPAQEANQEAN</sequence>
<evidence type="ECO:0000313" key="10">
    <source>
        <dbReference type="Proteomes" id="UP001180840"/>
    </source>
</evidence>
<evidence type="ECO:0000256" key="5">
    <source>
        <dbReference type="SAM" id="Coils"/>
    </source>
</evidence>
<name>A0ABU1ZYG3_9CORY</name>
<dbReference type="InterPro" id="IPR051676">
    <property type="entry name" value="UPF0053_domain"/>
</dbReference>
<evidence type="ECO:0000256" key="3">
    <source>
        <dbReference type="PROSITE-ProRule" id="PRU00703"/>
    </source>
</evidence>
<comment type="caution">
    <text evidence="9">The sequence shown here is derived from an EMBL/GenBank/DDBJ whole genome shotgun (WGS) entry which is preliminary data.</text>
</comment>
<dbReference type="Pfam" id="PF01595">
    <property type="entry name" value="CNNM"/>
    <property type="match status" value="1"/>
</dbReference>
<keyword evidence="3" id="KW-0129">CBS domain</keyword>
<dbReference type="InterPro" id="IPR000644">
    <property type="entry name" value="CBS_dom"/>
</dbReference>
<evidence type="ECO:0000256" key="1">
    <source>
        <dbReference type="ARBA" id="ARBA00004651"/>
    </source>
</evidence>
<protein>
    <submittedName>
        <fullName evidence="9">CBS domain containing-hemolysin-like protein</fullName>
    </submittedName>
</protein>
<keyword evidence="2" id="KW-1003">Cell membrane</keyword>
<dbReference type="RefSeq" id="WP_290195252.1">
    <property type="nucleotide sequence ID" value="NZ_CP047654.1"/>
</dbReference>
<gene>
    <name evidence="9" type="ORF">J2S39_001655</name>
</gene>
<keyword evidence="4 6" id="KW-0472">Membrane</keyword>
<evidence type="ECO:0000259" key="8">
    <source>
        <dbReference type="PROSITE" id="PS51846"/>
    </source>
</evidence>
<dbReference type="PANTHER" id="PTHR43099">
    <property type="entry name" value="UPF0053 PROTEIN YRKA"/>
    <property type="match status" value="1"/>
</dbReference>
<evidence type="ECO:0000256" key="2">
    <source>
        <dbReference type="ARBA" id="ARBA00022475"/>
    </source>
</evidence>